<organism evidence="1 2">
    <name type="scientific">Gulosibacter chungangensis</name>
    <dbReference type="NCBI Taxonomy" id="979746"/>
    <lineage>
        <taxon>Bacteria</taxon>
        <taxon>Bacillati</taxon>
        <taxon>Actinomycetota</taxon>
        <taxon>Actinomycetes</taxon>
        <taxon>Micrococcales</taxon>
        <taxon>Microbacteriaceae</taxon>
        <taxon>Gulosibacter</taxon>
    </lineage>
</organism>
<gene>
    <name evidence="1" type="ORF">F8O05_05325</name>
</gene>
<evidence type="ECO:0000313" key="2">
    <source>
        <dbReference type="Proteomes" id="UP000433493"/>
    </source>
</evidence>
<evidence type="ECO:0000313" key="1">
    <source>
        <dbReference type="EMBL" id="KAB1644196.1"/>
    </source>
</evidence>
<dbReference type="Proteomes" id="UP000433493">
    <property type="component" value="Unassembled WGS sequence"/>
</dbReference>
<dbReference type="AlphaFoldDB" id="A0A7J5BE94"/>
<keyword evidence="2" id="KW-1185">Reference proteome</keyword>
<name>A0A7J5BE94_9MICO</name>
<accession>A0A7J5BE94</accession>
<dbReference type="OrthoDB" id="5120205at2"/>
<reference evidence="1 2" key="1">
    <citation type="submission" date="2019-09" db="EMBL/GenBank/DDBJ databases">
        <title>Phylogeny of genus Pseudoclavibacter and closely related genus.</title>
        <authorList>
            <person name="Li Y."/>
        </authorList>
    </citation>
    <scope>NUCLEOTIDE SEQUENCE [LARGE SCALE GENOMIC DNA]</scope>
    <source>
        <strain evidence="1 2">KCTC 13959</strain>
    </source>
</reference>
<dbReference type="EMBL" id="WBKB01000002">
    <property type="protein sequence ID" value="KAB1644196.1"/>
    <property type="molecule type" value="Genomic_DNA"/>
</dbReference>
<dbReference type="RefSeq" id="WP_158051699.1">
    <property type="nucleotide sequence ID" value="NZ_WBKB01000002.1"/>
</dbReference>
<proteinExistence type="predicted"/>
<protein>
    <submittedName>
        <fullName evidence="1">Uncharacterized protein</fullName>
    </submittedName>
</protein>
<sequence>MGIQERKAAIELLAQISESIEERVKRHSMAEETGTPTTTTRLSHDLIAIRDKIALVTGELLEPATAAHINRVLDRITRPKYEEAPHSLKELADVRKKLDLIVSDLRVIANRKEFEGL</sequence>
<comment type="caution">
    <text evidence="1">The sequence shown here is derived from an EMBL/GenBank/DDBJ whole genome shotgun (WGS) entry which is preliminary data.</text>
</comment>